<keyword evidence="3" id="KW-1185">Reference proteome</keyword>
<accession>A0A9N9HDR5</accession>
<feature type="region of interest" description="Disordered" evidence="1">
    <location>
        <begin position="441"/>
        <end position="473"/>
    </location>
</feature>
<name>A0A9N9HDR5_FUNMO</name>
<proteinExistence type="predicted"/>
<dbReference type="AlphaFoldDB" id="A0A9N9HDR5"/>
<comment type="caution">
    <text evidence="2">The sequence shown here is derived from an EMBL/GenBank/DDBJ whole genome shotgun (WGS) entry which is preliminary data.</text>
</comment>
<organism evidence="2 3">
    <name type="scientific">Funneliformis mosseae</name>
    <name type="common">Endomycorrhizal fungus</name>
    <name type="synonym">Glomus mosseae</name>
    <dbReference type="NCBI Taxonomy" id="27381"/>
    <lineage>
        <taxon>Eukaryota</taxon>
        <taxon>Fungi</taxon>
        <taxon>Fungi incertae sedis</taxon>
        <taxon>Mucoromycota</taxon>
        <taxon>Glomeromycotina</taxon>
        <taxon>Glomeromycetes</taxon>
        <taxon>Glomerales</taxon>
        <taxon>Glomeraceae</taxon>
        <taxon>Funneliformis</taxon>
    </lineage>
</organism>
<evidence type="ECO:0000313" key="2">
    <source>
        <dbReference type="EMBL" id="CAG8677276.1"/>
    </source>
</evidence>
<gene>
    <name evidence="2" type="ORF">FMOSSE_LOCUS12710</name>
</gene>
<feature type="region of interest" description="Disordered" evidence="1">
    <location>
        <begin position="106"/>
        <end position="129"/>
    </location>
</feature>
<protein>
    <submittedName>
        <fullName evidence="2">11543_t:CDS:1</fullName>
    </submittedName>
</protein>
<sequence length="473" mass="55611">MRINKDCKKNLNDEEYWVGITKNNKPSLLGYLNYRITKVEILDKERELSRYRQDFECIKHHYNDKSGYNANITKHIKYIEDNFEAELDSPEVNIFWTVNDQETASFSVNNDQSSPNNDQYDDGEDFDNNAVEPNDLESERVSIILNSSLQSMSSEINFTEVRHKIDEYRNTIPRSKQLYNPLWYYIIDHSGQHTPTNNLFDMNALNESIRDKDPNIRIMTTSNDYENDLKELFIRVQRYLRQPSRNLSEMMHMYRNILPYFDAIFNDYEKFTLDCGEKSLKSSSERRNRNSDPQSQSRIGQKCDLIVTANRISWKPELLIGEVSGGVLPGCSRCKSWKDKIKLAWGLRDSLIRSENELEIDVDSLVVWGVQIVGYKLKVYTMIRFKGLFHLILLNECWLPVSIHEIYNIETILNVLETMHDKIKAMELNILNLIKKKNLQNQRKRESASNKQNLENDPPVIHTPTSKRVKTYH</sequence>
<reference evidence="2" key="1">
    <citation type="submission" date="2021-06" db="EMBL/GenBank/DDBJ databases">
        <authorList>
            <person name="Kallberg Y."/>
            <person name="Tangrot J."/>
            <person name="Rosling A."/>
        </authorList>
    </citation>
    <scope>NUCLEOTIDE SEQUENCE</scope>
    <source>
        <strain evidence="2">87-6 pot B 2015</strain>
    </source>
</reference>
<dbReference type="Proteomes" id="UP000789375">
    <property type="component" value="Unassembled WGS sequence"/>
</dbReference>
<feature type="compositionally biased region" description="Polar residues" evidence="1">
    <location>
        <begin position="106"/>
        <end position="118"/>
    </location>
</feature>
<evidence type="ECO:0000256" key="1">
    <source>
        <dbReference type="SAM" id="MobiDB-lite"/>
    </source>
</evidence>
<dbReference type="EMBL" id="CAJVPP010006360">
    <property type="protein sequence ID" value="CAG8677276.1"/>
    <property type="molecule type" value="Genomic_DNA"/>
</dbReference>
<evidence type="ECO:0000313" key="3">
    <source>
        <dbReference type="Proteomes" id="UP000789375"/>
    </source>
</evidence>